<evidence type="ECO:0000313" key="3">
    <source>
        <dbReference type="Proteomes" id="UP001565243"/>
    </source>
</evidence>
<feature type="region of interest" description="Disordered" evidence="1">
    <location>
        <begin position="44"/>
        <end position="67"/>
    </location>
</feature>
<gene>
    <name evidence="2" type="ORF">AB6T85_17290</name>
</gene>
<feature type="compositionally biased region" description="Basic and acidic residues" evidence="1">
    <location>
        <begin position="50"/>
        <end position="60"/>
    </location>
</feature>
<reference evidence="2 3" key="1">
    <citation type="submission" date="2024-07" db="EMBL/GenBank/DDBJ databases">
        <authorList>
            <person name="Hebao G."/>
        </authorList>
    </citation>
    <scope>NUCLEOTIDE SEQUENCE [LARGE SCALE GENOMIC DNA]</scope>
    <source>
        <strain evidence="2 3">ACCC 02193</strain>
    </source>
</reference>
<evidence type="ECO:0000313" key="2">
    <source>
        <dbReference type="EMBL" id="MEY8772161.1"/>
    </source>
</evidence>
<dbReference type="RefSeq" id="WP_369896262.1">
    <property type="nucleotide sequence ID" value="NZ_JBGFFX010000011.1"/>
</dbReference>
<organism evidence="2 3">
    <name type="scientific">Erwinia aeris</name>
    <dbReference type="NCBI Taxonomy" id="3239803"/>
    <lineage>
        <taxon>Bacteria</taxon>
        <taxon>Pseudomonadati</taxon>
        <taxon>Pseudomonadota</taxon>
        <taxon>Gammaproteobacteria</taxon>
        <taxon>Enterobacterales</taxon>
        <taxon>Erwiniaceae</taxon>
        <taxon>Erwinia</taxon>
    </lineage>
</organism>
<sequence length="67" mass="7674">MKTYVPDNAKVITGLIKRSRDAGHTPLHGATQAERRANFFRNMGLDENGEPLKEEREHTSQKIHFAR</sequence>
<proteinExistence type="predicted"/>
<accession>A0ABV4EB78</accession>
<evidence type="ECO:0000256" key="1">
    <source>
        <dbReference type="SAM" id="MobiDB-lite"/>
    </source>
</evidence>
<comment type="caution">
    <text evidence="2">The sequence shown here is derived from an EMBL/GenBank/DDBJ whole genome shotgun (WGS) entry which is preliminary data.</text>
</comment>
<dbReference type="EMBL" id="JBGFFX010000011">
    <property type="protein sequence ID" value="MEY8772161.1"/>
    <property type="molecule type" value="Genomic_DNA"/>
</dbReference>
<name>A0ABV4EB78_9GAMM</name>
<keyword evidence="3" id="KW-1185">Reference proteome</keyword>
<dbReference type="Proteomes" id="UP001565243">
    <property type="component" value="Unassembled WGS sequence"/>
</dbReference>
<protein>
    <submittedName>
        <fullName evidence="2">Uncharacterized protein</fullName>
    </submittedName>
</protein>